<accession>A0ABQ4R208</accession>
<proteinExistence type="predicted"/>
<organism evidence="1 2">
    <name type="scientific">Methylobacterium crusticola</name>
    <dbReference type="NCBI Taxonomy" id="1697972"/>
    <lineage>
        <taxon>Bacteria</taxon>
        <taxon>Pseudomonadati</taxon>
        <taxon>Pseudomonadota</taxon>
        <taxon>Alphaproteobacteria</taxon>
        <taxon>Hyphomicrobiales</taxon>
        <taxon>Methylobacteriaceae</taxon>
        <taxon>Methylobacterium</taxon>
    </lineage>
</organism>
<protein>
    <recommendedName>
        <fullName evidence="3">Secreted protein</fullName>
    </recommendedName>
</protein>
<evidence type="ECO:0008006" key="3">
    <source>
        <dbReference type="Google" id="ProtNLM"/>
    </source>
</evidence>
<reference evidence="1" key="1">
    <citation type="journal article" date="2021" name="Front. Microbiol.">
        <title>Comprehensive Comparative Genomics and Phenotyping of Methylobacterium Species.</title>
        <authorList>
            <person name="Alessa O."/>
            <person name="Ogura Y."/>
            <person name="Fujitani Y."/>
            <person name="Takami H."/>
            <person name="Hayashi T."/>
            <person name="Sahin N."/>
            <person name="Tani A."/>
        </authorList>
    </citation>
    <scope>NUCLEOTIDE SEQUENCE</scope>
    <source>
        <strain evidence="1">KCTC 52305</strain>
    </source>
</reference>
<gene>
    <name evidence="1" type="ORF">OPKNFCMD_3558</name>
</gene>
<keyword evidence="2" id="KW-1185">Reference proteome</keyword>
<evidence type="ECO:0000313" key="2">
    <source>
        <dbReference type="Proteomes" id="UP001055167"/>
    </source>
</evidence>
<dbReference type="Proteomes" id="UP001055167">
    <property type="component" value="Unassembled WGS sequence"/>
</dbReference>
<dbReference type="EMBL" id="BPQH01000011">
    <property type="protein sequence ID" value="GJD50812.1"/>
    <property type="molecule type" value="Genomic_DNA"/>
</dbReference>
<comment type="caution">
    <text evidence="1">The sequence shown here is derived from an EMBL/GenBank/DDBJ whole genome shotgun (WGS) entry which is preliminary data.</text>
</comment>
<evidence type="ECO:0000313" key="1">
    <source>
        <dbReference type="EMBL" id="GJD50812.1"/>
    </source>
</evidence>
<reference evidence="1" key="2">
    <citation type="submission" date="2021-08" db="EMBL/GenBank/DDBJ databases">
        <authorList>
            <person name="Tani A."/>
            <person name="Ola A."/>
            <person name="Ogura Y."/>
            <person name="Katsura K."/>
            <person name="Hayashi T."/>
        </authorList>
    </citation>
    <scope>NUCLEOTIDE SEQUENCE</scope>
    <source>
        <strain evidence="1">KCTC 52305</strain>
    </source>
</reference>
<name>A0ABQ4R208_9HYPH</name>
<sequence>MSPPPWMVLALAGFVTVLMTRPSARLYRVIVVPLRLSRTPVPPLPVGSAAKSPQSFVPVISAPKVDAVATFRPLLLKVIR</sequence>